<dbReference type="GO" id="GO:0000976">
    <property type="term" value="F:transcription cis-regulatory region binding"/>
    <property type="evidence" value="ECO:0000318"/>
    <property type="project" value="GO_Central"/>
</dbReference>
<keyword evidence="1 6" id="KW-0597">Phosphoprotein</keyword>
<dbReference type="CDD" id="cd00383">
    <property type="entry name" value="trans_reg_C"/>
    <property type="match status" value="1"/>
</dbReference>
<dbReference type="GO" id="GO:0006355">
    <property type="term" value="P:regulation of DNA-templated transcription"/>
    <property type="evidence" value="ECO:0000318"/>
    <property type="project" value="GO_Central"/>
</dbReference>
<keyword evidence="3" id="KW-0805">Transcription regulation</keyword>
<dbReference type="EMBL" id="CP001251">
    <property type="protein sequence ID" value="ACK41827.1"/>
    <property type="molecule type" value="Genomic_DNA"/>
</dbReference>
<dbReference type="InterPro" id="IPR001789">
    <property type="entry name" value="Sig_transdc_resp-reg_receiver"/>
</dbReference>
<dbReference type="EnsemblBacteria" id="ACK41827">
    <property type="protein sequence ID" value="ACK41827"/>
    <property type="gene ID" value="Dtur_0537"/>
</dbReference>
<dbReference type="eggNOG" id="COG0745">
    <property type="taxonomic scope" value="Bacteria"/>
</dbReference>
<evidence type="ECO:0000256" key="4">
    <source>
        <dbReference type="ARBA" id="ARBA00023125"/>
    </source>
</evidence>
<dbReference type="Gene3D" id="1.10.10.10">
    <property type="entry name" value="Winged helix-like DNA-binding domain superfamily/Winged helix DNA-binding domain"/>
    <property type="match status" value="1"/>
</dbReference>
<dbReference type="Gene3D" id="6.10.250.690">
    <property type="match status" value="1"/>
</dbReference>
<dbReference type="InterPro" id="IPR011006">
    <property type="entry name" value="CheY-like_superfamily"/>
</dbReference>
<dbReference type="InterPro" id="IPR039420">
    <property type="entry name" value="WalR-like"/>
</dbReference>
<keyword evidence="11" id="KW-1185">Reference proteome</keyword>
<evidence type="ECO:0000256" key="7">
    <source>
        <dbReference type="PROSITE-ProRule" id="PRU01091"/>
    </source>
</evidence>
<dbReference type="PROSITE" id="PS51755">
    <property type="entry name" value="OMPR_PHOB"/>
    <property type="match status" value="1"/>
</dbReference>
<dbReference type="Gene3D" id="3.40.50.2300">
    <property type="match status" value="1"/>
</dbReference>
<dbReference type="InterPro" id="IPR016032">
    <property type="entry name" value="Sig_transdc_resp-reg_C-effctor"/>
</dbReference>
<evidence type="ECO:0000256" key="5">
    <source>
        <dbReference type="ARBA" id="ARBA00023163"/>
    </source>
</evidence>
<feature type="domain" description="OmpR/PhoB-type" evidence="9">
    <location>
        <begin position="126"/>
        <end position="224"/>
    </location>
</feature>
<evidence type="ECO:0000313" key="10">
    <source>
        <dbReference type="EMBL" id="ACK41827.1"/>
    </source>
</evidence>
<dbReference type="GO" id="GO:0032993">
    <property type="term" value="C:protein-DNA complex"/>
    <property type="evidence" value="ECO:0000318"/>
    <property type="project" value="GO_Central"/>
</dbReference>
<protein>
    <submittedName>
        <fullName evidence="10">Two component transcriptional regulator, winged helix family</fullName>
    </submittedName>
</protein>
<gene>
    <name evidence="10" type="ordered locus">Dtur_0537</name>
</gene>
<dbReference type="KEGG" id="dtu:Dtur_0537"/>
<name>B8DZ94_DICTD</name>
<evidence type="ECO:0000256" key="1">
    <source>
        <dbReference type="ARBA" id="ARBA00022553"/>
    </source>
</evidence>
<dbReference type="SMART" id="SM00448">
    <property type="entry name" value="REC"/>
    <property type="match status" value="1"/>
</dbReference>
<dbReference type="HOGENOM" id="CLU_000445_30_1_0"/>
<dbReference type="PANTHER" id="PTHR48111:SF22">
    <property type="entry name" value="REGULATOR OF RPOS"/>
    <property type="match status" value="1"/>
</dbReference>
<dbReference type="GO" id="GO:0005829">
    <property type="term" value="C:cytosol"/>
    <property type="evidence" value="ECO:0000318"/>
    <property type="project" value="GO_Central"/>
</dbReference>
<dbReference type="RefSeq" id="WP_012582912.1">
    <property type="nucleotide sequence ID" value="NC_011661.1"/>
</dbReference>
<evidence type="ECO:0000256" key="2">
    <source>
        <dbReference type="ARBA" id="ARBA00023012"/>
    </source>
</evidence>
<dbReference type="FunFam" id="3.40.50.2300:FF:000002">
    <property type="entry name" value="DNA-binding response regulator PhoP"/>
    <property type="match status" value="1"/>
</dbReference>
<keyword evidence="5" id="KW-0804">Transcription</keyword>
<dbReference type="FunFam" id="1.10.10.10:FF:000005">
    <property type="entry name" value="Two-component system response regulator"/>
    <property type="match status" value="1"/>
</dbReference>
<dbReference type="OrthoDB" id="152576at2"/>
<evidence type="ECO:0000256" key="3">
    <source>
        <dbReference type="ARBA" id="ARBA00023015"/>
    </source>
</evidence>
<dbReference type="PANTHER" id="PTHR48111">
    <property type="entry name" value="REGULATOR OF RPOS"/>
    <property type="match status" value="1"/>
</dbReference>
<dbReference type="InterPro" id="IPR049767">
    <property type="entry name" value="RppA"/>
</dbReference>
<dbReference type="CDD" id="cd19935">
    <property type="entry name" value="REC_OmpR_CusR-like"/>
    <property type="match status" value="1"/>
</dbReference>
<keyword evidence="2" id="KW-0902">Two-component regulatory system</keyword>
<dbReference type="Proteomes" id="UP000007719">
    <property type="component" value="Chromosome"/>
</dbReference>
<dbReference type="Pfam" id="PF00072">
    <property type="entry name" value="Response_reg"/>
    <property type="match status" value="1"/>
</dbReference>
<sequence>MKILIIEDEKKLGTALKKGLEKEGYVVDLAFDGEEAKYIIENNFEGYDLVILDIMLPKIDGISLCKDLRAKNFQAPILMLTAKDKVEDKILGLESGADDYLVKPFSYEELLARIRALLRRPKNLMPTVLKVKDISLDTVSKRVFRGDIEILLTNKEFAILEYLMRNVNRIISKEQIISHVWGYESDTLSNVVEAHIKNLRKKLERKRDENIIETIRGMGYRIKE</sequence>
<evidence type="ECO:0000259" key="9">
    <source>
        <dbReference type="PROSITE" id="PS51755"/>
    </source>
</evidence>
<dbReference type="InterPro" id="IPR001867">
    <property type="entry name" value="OmpR/PhoB-type_DNA-bd"/>
</dbReference>
<dbReference type="SUPFAM" id="SSF52172">
    <property type="entry name" value="CheY-like"/>
    <property type="match status" value="1"/>
</dbReference>
<organism evidence="10 11">
    <name type="scientific">Dictyoglomus turgidum (strain DSM 6724 / Z-1310)</name>
    <dbReference type="NCBI Taxonomy" id="515635"/>
    <lineage>
        <taxon>Bacteria</taxon>
        <taxon>Pseudomonadati</taxon>
        <taxon>Dictyoglomota</taxon>
        <taxon>Dictyoglomia</taxon>
        <taxon>Dictyoglomales</taxon>
        <taxon>Dictyoglomaceae</taxon>
        <taxon>Dictyoglomus</taxon>
    </lineage>
</organism>
<dbReference type="PROSITE" id="PS50110">
    <property type="entry name" value="RESPONSE_REGULATORY"/>
    <property type="match status" value="1"/>
</dbReference>
<dbReference type="InterPro" id="IPR036388">
    <property type="entry name" value="WH-like_DNA-bd_sf"/>
</dbReference>
<feature type="modified residue" description="4-aspartylphosphate" evidence="6">
    <location>
        <position position="53"/>
    </location>
</feature>
<dbReference type="SMART" id="SM00862">
    <property type="entry name" value="Trans_reg_C"/>
    <property type="match status" value="1"/>
</dbReference>
<keyword evidence="4 7" id="KW-0238">DNA-binding</keyword>
<dbReference type="Pfam" id="PF00486">
    <property type="entry name" value="Trans_reg_C"/>
    <property type="match status" value="1"/>
</dbReference>
<feature type="DNA-binding region" description="OmpR/PhoB-type" evidence="7">
    <location>
        <begin position="126"/>
        <end position="224"/>
    </location>
</feature>
<proteinExistence type="predicted"/>
<dbReference type="InParanoid" id="B8DZ94"/>
<evidence type="ECO:0000313" key="11">
    <source>
        <dbReference type="Proteomes" id="UP000007719"/>
    </source>
</evidence>
<accession>B8DZ94</accession>
<dbReference type="NCBIfam" id="NF041734">
    <property type="entry name" value="resp_reg_RppA"/>
    <property type="match status" value="1"/>
</dbReference>
<evidence type="ECO:0000256" key="6">
    <source>
        <dbReference type="PROSITE-ProRule" id="PRU00169"/>
    </source>
</evidence>
<evidence type="ECO:0000259" key="8">
    <source>
        <dbReference type="PROSITE" id="PS50110"/>
    </source>
</evidence>
<dbReference type="STRING" id="515635.Dtur_0537"/>
<reference evidence="11" key="1">
    <citation type="journal article" date="2016" name="Front. Microbiol.">
        <title>The complete genome sequence of hyperthermophile Dictyoglomus turgidum DSM 6724 reveals a specialized carbohydrate fermentor.</title>
        <authorList>
            <person name="Brumm P.J."/>
            <person name="Gowda K."/>
            <person name="Robb F.T."/>
            <person name="Mead D.A."/>
        </authorList>
    </citation>
    <scope>NUCLEOTIDE SEQUENCE [LARGE SCALE GENOMIC DNA]</scope>
    <source>
        <strain evidence="11">DSM 6724 / Z-1310</strain>
    </source>
</reference>
<feature type="domain" description="Response regulatory" evidence="8">
    <location>
        <begin position="2"/>
        <end position="118"/>
    </location>
</feature>
<dbReference type="AlphaFoldDB" id="B8DZ94"/>
<dbReference type="GO" id="GO:0000156">
    <property type="term" value="F:phosphorelay response regulator activity"/>
    <property type="evidence" value="ECO:0000318"/>
    <property type="project" value="GO_Central"/>
</dbReference>
<dbReference type="SUPFAM" id="SSF46894">
    <property type="entry name" value="C-terminal effector domain of the bipartite response regulators"/>
    <property type="match status" value="1"/>
</dbReference>